<feature type="compositionally biased region" description="Basic residues" evidence="10">
    <location>
        <begin position="83"/>
        <end position="99"/>
    </location>
</feature>
<evidence type="ECO:0000256" key="7">
    <source>
        <dbReference type="ARBA" id="ARBA00023163"/>
    </source>
</evidence>
<feature type="domain" description="C2H2-type" evidence="11">
    <location>
        <begin position="35"/>
        <end position="62"/>
    </location>
</feature>
<dbReference type="SMART" id="SM00355">
    <property type="entry name" value="ZnF_C2H2"/>
    <property type="match status" value="2"/>
</dbReference>
<organism evidence="12 13">
    <name type="scientific">Basidiobolus ranarum</name>
    <dbReference type="NCBI Taxonomy" id="34480"/>
    <lineage>
        <taxon>Eukaryota</taxon>
        <taxon>Fungi</taxon>
        <taxon>Fungi incertae sedis</taxon>
        <taxon>Zoopagomycota</taxon>
        <taxon>Entomophthoromycotina</taxon>
        <taxon>Basidiobolomycetes</taxon>
        <taxon>Basidiobolales</taxon>
        <taxon>Basidiobolaceae</taxon>
        <taxon>Basidiobolus</taxon>
    </lineage>
</organism>
<dbReference type="PANTHER" id="PTHR47428">
    <property type="entry name" value="REGULATORY PROTEIN MIG1-RELATED"/>
    <property type="match status" value="1"/>
</dbReference>
<accession>A0ABR2VTA9</accession>
<dbReference type="InterPro" id="IPR036236">
    <property type="entry name" value="Znf_C2H2_sf"/>
</dbReference>
<evidence type="ECO:0000256" key="9">
    <source>
        <dbReference type="PROSITE-ProRule" id="PRU00042"/>
    </source>
</evidence>
<evidence type="ECO:0000256" key="8">
    <source>
        <dbReference type="ARBA" id="ARBA00023242"/>
    </source>
</evidence>
<comment type="subcellular location">
    <subcellularLocation>
        <location evidence="1">Nucleus</location>
    </subcellularLocation>
</comment>
<dbReference type="Gene3D" id="3.30.160.60">
    <property type="entry name" value="Classic Zinc Finger"/>
    <property type="match status" value="2"/>
</dbReference>
<feature type="compositionally biased region" description="Basic and acidic residues" evidence="10">
    <location>
        <begin position="112"/>
        <end position="139"/>
    </location>
</feature>
<keyword evidence="6" id="KW-0805">Transcription regulation</keyword>
<evidence type="ECO:0000313" key="13">
    <source>
        <dbReference type="Proteomes" id="UP001479436"/>
    </source>
</evidence>
<evidence type="ECO:0000256" key="3">
    <source>
        <dbReference type="ARBA" id="ARBA00022737"/>
    </source>
</evidence>
<dbReference type="PANTHER" id="PTHR47428:SF1">
    <property type="entry name" value="REGULATORY PROTEIN MIG1-RELATED"/>
    <property type="match status" value="1"/>
</dbReference>
<reference evidence="12 13" key="1">
    <citation type="submission" date="2023-04" db="EMBL/GenBank/DDBJ databases">
        <title>Genome of Basidiobolus ranarum AG-B5.</title>
        <authorList>
            <person name="Stajich J.E."/>
            <person name="Carter-House D."/>
            <person name="Gryganskyi A."/>
        </authorList>
    </citation>
    <scope>NUCLEOTIDE SEQUENCE [LARGE SCALE GENOMIC DNA]</scope>
    <source>
        <strain evidence="12 13">AG-B5</strain>
    </source>
</reference>
<evidence type="ECO:0000256" key="4">
    <source>
        <dbReference type="ARBA" id="ARBA00022771"/>
    </source>
</evidence>
<keyword evidence="7" id="KW-0804">Transcription</keyword>
<evidence type="ECO:0000256" key="10">
    <source>
        <dbReference type="SAM" id="MobiDB-lite"/>
    </source>
</evidence>
<name>A0ABR2VTA9_9FUNG</name>
<dbReference type="Proteomes" id="UP001479436">
    <property type="component" value="Unassembled WGS sequence"/>
</dbReference>
<dbReference type="InterPro" id="IPR051007">
    <property type="entry name" value="creA/MIG_C2H2-ZnF"/>
</dbReference>
<dbReference type="PROSITE" id="PS00028">
    <property type="entry name" value="ZINC_FINGER_C2H2_1"/>
    <property type="match status" value="2"/>
</dbReference>
<dbReference type="PROSITE" id="PS50157">
    <property type="entry name" value="ZINC_FINGER_C2H2_2"/>
    <property type="match status" value="2"/>
</dbReference>
<proteinExistence type="predicted"/>
<keyword evidence="3" id="KW-0677">Repeat</keyword>
<dbReference type="EMBL" id="JASJQH010007839">
    <property type="protein sequence ID" value="KAK9701188.1"/>
    <property type="molecule type" value="Genomic_DNA"/>
</dbReference>
<evidence type="ECO:0000256" key="6">
    <source>
        <dbReference type="ARBA" id="ARBA00023015"/>
    </source>
</evidence>
<protein>
    <recommendedName>
        <fullName evidence="11">C2H2-type domain-containing protein</fullName>
    </recommendedName>
</protein>
<comment type="caution">
    <text evidence="12">The sequence shown here is derived from an EMBL/GenBank/DDBJ whole genome shotgun (WGS) entry which is preliminary data.</text>
</comment>
<keyword evidence="5" id="KW-0862">Zinc</keyword>
<feature type="domain" description="C2H2-type" evidence="11">
    <location>
        <begin position="63"/>
        <end position="92"/>
    </location>
</feature>
<evidence type="ECO:0000256" key="1">
    <source>
        <dbReference type="ARBA" id="ARBA00004123"/>
    </source>
</evidence>
<dbReference type="InterPro" id="IPR013087">
    <property type="entry name" value="Znf_C2H2_type"/>
</dbReference>
<dbReference type="SUPFAM" id="SSF57667">
    <property type="entry name" value="beta-beta-alpha zinc fingers"/>
    <property type="match status" value="1"/>
</dbReference>
<keyword evidence="8" id="KW-0539">Nucleus</keyword>
<evidence type="ECO:0000256" key="5">
    <source>
        <dbReference type="ARBA" id="ARBA00022833"/>
    </source>
</evidence>
<keyword evidence="4 9" id="KW-0863">Zinc-finger</keyword>
<evidence type="ECO:0000256" key="2">
    <source>
        <dbReference type="ARBA" id="ARBA00022723"/>
    </source>
</evidence>
<evidence type="ECO:0000313" key="12">
    <source>
        <dbReference type="EMBL" id="KAK9701188.1"/>
    </source>
</evidence>
<keyword evidence="13" id="KW-1185">Reference proteome</keyword>
<sequence length="216" mass="24641">MSCQIQATEAVSQYQDSSMSDILANLENAKIPRPYECPLCKKAFYRIEHRARHIRIHTGEKPYKCEFANCTKSFSRSDELIRHQKTHINPKKRGRKSKKQLALEAEMNSQAEKTHKDTHVQCKVKEEDSSPLKKLRVCESPKSPAPSSPVSSCTSESEDESISTPVLKCQNLANVVPEFALNERKSDVQLPSFYELMKMISAERVLPFRIICTVQK</sequence>
<evidence type="ECO:0000259" key="11">
    <source>
        <dbReference type="PROSITE" id="PS50157"/>
    </source>
</evidence>
<dbReference type="Pfam" id="PF00096">
    <property type="entry name" value="zf-C2H2"/>
    <property type="match status" value="2"/>
</dbReference>
<gene>
    <name evidence="12" type="ORF">K7432_011834</name>
</gene>
<feature type="region of interest" description="Disordered" evidence="10">
    <location>
        <begin position="82"/>
        <end position="159"/>
    </location>
</feature>
<keyword evidence="2" id="KW-0479">Metal-binding</keyword>